<dbReference type="Proteomes" id="UP001056855">
    <property type="component" value="Chromosome"/>
</dbReference>
<evidence type="ECO:0000313" key="2">
    <source>
        <dbReference type="Proteomes" id="UP001056855"/>
    </source>
</evidence>
<dbReference type="GeneID" id="73291113"/>
<sequence length="68" mass="7853">MRYIHDGALRDTTIDPPPVFVFDESQTPARGRTNTAALMASILAKQRRLENRPLCIGHEDKSEWRWSE</sequence>
<gene>
    <name evidence="1" type="ORF">NGM29_13665</name>
</gene>
<protein>
    <submittedName>
        <fullName evidence="1">Uncharacterized protein</fullName>
    </submittedName>
</protein>
<accession>A0A9E7N9M4</accession>
<reference evidence="1" key="1">
    <citation type="submission" date="2022-06" db="EMBL/GenBank/DDBJ databases">
        <title>Diverse halophilic archaea isolated from saline environments.</title>
        <authorList>
            <person name="Cui H.-L."/>
        </authorList>
    </citation>
    <scope>NUCLEOTIDE SEQUENCE</scope>
    <source>
        <strain evidence="1">WLHS1</strain>
    </source>
</reference>
<dbReference type="AlphaFoldDB" id="A0A9E7N9M4"/>
<dbReference type="RefSeq" id="WP_254156882.1">
    <property type="nucleotide sequence ID" value="NZ_CP100355.1"/>
</dbReference>
<organism evidence="1 2">
    <name type="scientific">Natronosalvus rutilus</name>
    <dbReference type="NCBI Taxonomy" id="2953753"/>
    <lineage>
        <taxon>Archaea</taxon>
        <taxon>Methanobacteriati</taxon>
        <taxon>Methanobacteriota</taxon>
        <taxon>Stenosarchaea group</taxon>
        <taxon>Halobacteria</taxon>
        <taxon>Halobacteriales</taxon>
        <taxon>Natrialbaceae</taxon>
        <taxon>Natronosalvus</taxon>
    </lineage>
</organism>
<proteinExistence type="predicted"/>
<dbReference type="EMBL" id="CP100355">
    <property type="protein sequence ID" value="UTF52820.1"/>
    <property type="molecule type" value="Genomic_DNA"/>
</dbReference>
<keyword evidence="2" id="KW-1185">Reference proteome</keyword>
<dbReference type="KEGG" id="sawl:NGM29_13665"/>
<evidence type="ECO:0000313" key="1">
    <source>
        <dbReference type="EMBL" id="UTF52820.1"/>
    </source>
</evidence>
<name>A0A9E7N9M4_9EURY</name>